<evidence type="ECO:0000256" key="5">
    <source>
        <dbReference type="ARBA" id="ARBA00023136"/>
    </source>
</evidence>
<keyword evidence="3 6" id="KW-0812">Transmembrane</keyword>
<sequence>MSDTDVLRTAHAMARASSRDAARESAQARDGRRSRESIRYALTLASLIAAAIVALLYLKIIVISAAIGIGVGVLLAPPLRRFQAHFSLPRAVGALVVALISIGVVAGVAYGIYAITETQVASLSERMPQIVGKLQALANGLLDRYPWLNSGAQSFNVAEAARSVGGRVFRGAWSGISVLGALVFAFIVGLYTAVEAETYFRGLVDAFPRSKRLQASQFLVDAATTIRNWFQAQLIDMAIIGALTAIGLWIVGADYWLLFGILTGLLGIIPYAGIAIVVVFAVLVTLASDDPHRVYWVAAVFIVTQQLEGHVILPLVMRGQASLPAVPLLVFMLVIGSWGGLLGVLMAPPLFAVLLLAWRRFWVKRMDAV</sequence>
<keyword evidence="5 6" id="KW-0472">Membrane</keyword>
<evidence type="ECO:0000256" key="4">
    <source>
        <dbReference type="ARBA" id="ARBA00022989"/>
    </source>
</evidence>
<dbReference type="PANTHER" id="PTHR21716:SF62">
    <property type="entry name" value="TRANSPORT PROTEIN YDBI-RELATED"/>
    <property type="match status" value="1"/>
</dbReference>
<feature type="transmembrane region" description="Helical" evidence="6">
    <location>
        <begin position="234"/>
        <end position="251"/>
    </location>
</feature>
<dbReference type="InterPro" id="IPR002549">
    <property type="entry name" value="AI-2E-like"/>
</dbReference>
<dbReference type="Proteomes" id="UP000199758">
    <property type="component" value="Unassembled WGS sequence"/>
</dbReference>
<dbReference type="EMBL" id="FQWZ01000010">
    <property type="protein sequence ID" value="SHH35190.1"/>
    <property type="molecule type" value="Genomic_DNA"/>
</dbReference>
<dbReference type="Pfam" id="PF01594">
    <property type="entry name" value="AI-2E_transport"/>
    <property type="match status" value="1"/>
</dbReference>
<keyword evidence="8" id="KW-1185">Reference proteome</keyword>
<dbReference type="GO" id="GO:0055085">
    <property type="term" value="P:transmembrane transport"/>
    <property type="evidence" value="ECO:0007669"/>
    <property type="project" value="TreeGrafter"/>
</dbReference>
<dbReference type="GO" id="GO:0016020">
    <property type="term" value="C:membrane"/>
    <property type="evidence" value="ECO:0007669"/>
    <property type="project" value="UniProtKB-SubCell"/>
</dbReference>
<evidence type="ECO:0000313" key="8">
    <source>
        <dbReference type="Proteomes" id="UP000199758"/>
    </source>
</evidence>
<reference evidence="7 8" key="1">
    <citation type="submission" date="2016-11" db="EMBL/GenBank/DDBJ databases">
        <authorList>
            <person name="Jaros S."/>
            <person name="Januszkiewicz K."/>
            <person name="Wedrychowicz H."/>
        </authorList>
    </citation>
    <scope>NUCLEOTIDE SEQUENCE [LARGE SCALE GENOMIC DNA]</scope>
    <source>
        <strain evidence="7 8">CGMCC 1.7049</strain>
    </source>
</reference>
<feature type="transmembrane region" description="Helical" evidence="6">
    <location>
        <begin position="37"/>
        <end position="54"/>
    </location>
</feature>
<evidence type="ECO:0000256" key="2">
    <source>
        <dbReference type="ARBA" id="ARBA00009773"/>
    </source>
</evidence>
<evidence type="ECO:0000256" key="3">
    <source>
        <dbReference type="ARBA" id="ARBA00022692"/>
    </source>
</evidence>
<keyword evidence="4 6" id="KW-1133">Transmembrane helix</keyword>
<feature type="transmembrane region" description="Helical" evidence="6">
    <location>
        <begin position="328"/>
        <end position="358"/>
    </location>
</feature>
<dbReference type="OrthoDB" id="5761230at2"/>
<evidence type="ECO:0000256" key="6">
    <source>
        <dbReference type="SAM" id="Phobius"/>
    </source>
</evidence>
<accession>A0A1M5S9S1</accession>
<gene>
    <name evidence="7" type="ORF">SAMN04488068_0033</name>
</gene>
<comment type="subcellular location">
    <subcellularLocation>
        <location evidence="1">Membrane</location>
        <topology evidence="1">Multi-pass membrane protein</topology>
    </subcellularLocation>
</comment>
<organism evidence="7 8">
    <name type="scientific">Hydrocarboniphaga daqingensis</name>
    <dbReference type="NCBI Taxonomy" id="490188"/>
    <lineage>
        <taxon>Bacteria</taxon>
        <taxon>Pseudomonadati</taxon>
        <taxon>Pseudomonadota</taxon>
        <taxon>Gammaproteobacteria</taxon>
        <taxon>Nevskiales</taxon>
        <taxon>Nevskiaceae</taxon>
        <taxon>Hydrocarboniphaga</taxon>
    </lineage>
</organism>
<dbReference type="PANTHER" id="PTHR21716">
    <property type="entry name" value="TRANSMEMBRANE PROTEIN"/>
    <property type="match status" value="1"/>
</dbReference>
<feature type="transmembrane region" description="Helical" evidence="6">
    <location>
        <begin position="91"/>
        <end position="115"/>
    </location>
</feature>
<protein>
    <submittedName>
        <fullName evidence="7">Predicted PurR-regulated permease PerM</fullName>
    </submittedName>
</protein>
<dbReference type="AlphaFoldDB" id="A0A1M5S9S1"/>
<feature type="transmembrane region" description="Helical" evidence="6">
    <location>
        <begin position="172"/>
        <end position="194"/>
    </location>
</feature>
<evidence type="ECO:0000256" key="1">
    <source>
        <dbReference type="ARBA" id="ARBA00004141"/>
    </source>
</evidence>
<feature type="transmembrane region" description="Helical" evidence="6">
    <location>
        <begin position="257"/>
        <end position="287"/>
    </location>
</feature>
<name>A0A1M5S9S1_9GAMM</name>
<proteinExistence type="inferred from homology"/>
<evidence type="ECO:0000313" key="7">
    <source>
        <dbReference type="EMBL" id="SHH35190.1"/>
    </source>
</evidence>
<comment type="similarity">
    <text evidence="2">Belongs to the autoinducer-2 exporter (AI-2E) (TC 2.A.86) family.</text>
</comment>